<evidence type="ECO:0000259" key="6">
    <source>
        <dbReference type="Pfam" id="PF02668"/>
    </source>
</evidence>
<dbReference type="Proteomes" id="UP000242972">
    <property type="component" value="Unassembled WGS sequence"/>
</dbReference>
<feature type="binding site" evidence="5">
    <location>
        <position position="165"/>
    </location>
    <ligand>
        <name>Fe cation</name>
        <dbReference type="ChEBI" id="CHEBI:24875"/>
    </ligand>
</feature>
<keyword evidence="3" id="KW-0560">Oxidoreductase</keyword>
<proteinExistence type="inferred from homology"/>
<evidence type="ECO:0000256" key="1">
    <source>
        <dbReference type="ARBA" id="ARBA00008425"/>
    </source>
</evidence>
<protein>
    <recommendedName>
        <fullName evidence="6">TauD/TfdA-like domain-containing protein</fullName>
    </recommendedName>
</protein>
<keyword evidence="4 5" id="KW-0408">Iron</keyword>
<gene>
    <name evidence="7" type="ORF">C7B46_09710</name>
</gene>
<sequence>MAIQFEPRDMMTSTHSVGLVPTLVLSAEEREIVAGVVEELPLFDVFNPTPEILTWAQQAASRLPSRLVSILLDFRARSNEFGTLLFRGLPIDAALPPTPQDGRPSPEKGTRVSEGVLLTIMSVLGELLCYADEKDGALVQDVIPVQGKEDTQENTGSAYLEFHTEDGFHPYRPDYVALLGLRPDHDHRAETATACIRRVLPKLPNHAIEILRRPLFRIRASSSFGAAWSRTLPILTGHVLDPDMTIDFFLMEPLSPEADWSFRLLKRYLLQETVSVVLDPGDLILVDNALAAHARTGFEARYDGYDRWLQRAFAVRDSRRLQAFRGLGLPTFEPLPFAVEAGE</sequence>
<dbReference type="SUPFAM" id="SSF51197">
    <property type="entry name" value="Clavaminate synthase-like"/>
    <property type="match status" value="1"/>
</dbReference>
<accession>A0A2T2XG25</accession>
<dbReference type="PIRSF" id="PIRSF019543">
    <property type="entry name" value="Clavaminate_syn"/>
    <property type="match status" value="1"/>
</dbReference>
<evidence type="ECO:0000256" key="3">
    <source>
        <dbReference type="ARBA" id="ARBA00023002"/>
    </source>
</evidence>
<dbReference type="InterPro" id="IPR042098">
    <property type="entry name" value="TauD-like_sf"/>
</dbReference>
<comment type="caution">
    <text evidence="7">The sequence shown here is derived from an EMBL/GenBank/DDBJ whole genome shotgun (WGS) entry which is preliminary data.</text>
</comment>
<dbReference type="GO" id="GO:0005506">
    <property type="term" value="F:iron ion binding"/>
    <property type="evidence" value="ECO:0007669"/>
    <property type="project" value="InterPro"/>
</dbReference>
<name>A0A2T2XG25_9FIRM</name>
<evidence type="ECO:0000313" key="7">
    <source>
        <dbReference type="EMBL" id="PSR33430.1"/>
    </source>
</evidence>
<keyword evidence="2 5" id="KW-0479">Metal-binding</keyword>
<comment type="similarity">
    <text evidence="1">Belongs to the clavaminate synthase family.</text>
</comment>
<feature type="binding site" evidence="5">
    <location>
        <position position="293"/>
    </location>
    <ligand>
        <name>Fe cation</name>
        <dbReference type="ChEBI" id="CHEBI:24875"/>
    </ligand>
</feature>
<dbReference type="AlphaFoldDB" id="A0A2T2XG25"/>
<feature type="binding site" evidence="5">
    <location>
        <position position="163"/>
    </location>
    <ligand>
        <name>Fe cation</name>
        <dbReference type="ChEBI" id="CHEBI:24875"/>
    </ligand>
</feature>
<feature type="domain" description="TauD/TfdA-like" evidence="6">
    <location>
        <begin position="79"/>
        <end position="312"/>
    </location>
</feature>
<dbReference type="InterPro" id="IPR014503">
    <property type="entry name" value="Clavaminate_syn-like"/>
</dbReference>
<dbReference type="Pfam" id="PF02668">
    <property type="entry name" value="TauD"/>
    <property type="match status" value="1"/>
</dbReference>
<dbReference type="EMBL" id="PXYW01000020">
    <property type="protein sequence ID" value="PSR33430.1"/>
    <property type="molecule type" value="Genomic_DNA"/>
</dbReference>
<evidence type="ECO:0000256" key="5">
    <source>
        <dbReference type="PIRSR" id="PIRSR019543-2"/>
    </source>
</evidence>
<dbReference type="Gene3D" id="3.60.130.10">
    <property type="entry name" value="Clavaminate synthase-like"/>
    <property type="match status" value="1"/>
</dbReference>
<evidence type="ECO:0000256" key="2">
    <source>
        <dbReference type="ARBA" id="ARBA00022723"/>
    </source>
</evidence>
<organism evidence="7 8">
    <name type="scientific">Sulfobacillus benefaciens</name>
    <dbReference type="NCBI Taxonomy" id="453960"/>
    <lineage>
        <taxon>Bacteria</taxon>
        <taxon>Bacillati</taxon>
        <taxon>Bacillota</taxon>
        <taxon>Clostridia</taxon>
        <taxon>Eubacteriales</taxon>
        <taxon>Clostridiales Family XVII. Incertae Sedis</taxon>
        <taxon>Sulfobacillus</taxon>
    </lineage>
</organism>
<evidence type="ECO:0000256" key="4">
    <source>
        <dbReference type="ARBA" id="ARBA00023004"/>
    </source>
</evidence>
<reference evidence="7 8" key="1">
    <citation type="journal article" date="2014" name="BMC Genomics">
        <title>Comparison of environmental and isolate Sulfobacillus genomes reveals diverse carbon, sulfur, nitrogen, and hydrogen metabolisms.</title>
        <authorList>
            <person name="Justice N.B."/>
            <person name="Norman A."/>
            <person name="Brown C.T."/>
            <person name="Singh A."/>
            <person name="Thomas B.C."/>
            <person name="Banfield J.F."/>
        </authorList>
    </citation>
    <scope>NUCLEOTIDE SEQUENCE [LARGE SCALE GENOMIC DNA]</scope>
    <source>
        <strain evidence="7">AMDSBA4</strain>
    </source>
</reference>
<dbReference type="InterPro" id="IPR003819">
    <property type="entry name" value="TauD/TfdA-like"/>
</dbReference>
<evidence type="ECO:0000313" key="8">
    <source>
        <dbReference type="Proteomes" id="UP000242972"/>
    </source>
</evidence>
<dbReference type="GO" id="GO:0016491">
    <property type="term" value="F:oxidoreductase activity"/>
    <property type="evidence" value="ECO:0007669"/>
    <property type="project" value="UniProtKB-KW"/>
</dbReference>